<evidence type="ECO:0000313" key="7">
    <source>
        <dbReference type="Proteomes" id="UP000030653"/>
    </source>
</evidence>
<evidence type="ECO:0000313" key="6">
    <source>
        <dbReference type="EMBL" id="EJU03812.1"/>
    </source>
</evidence>
<dbReference type="GO" id="GO:0003677">
    <property type="term" value="F:DNA binding"/>
    <property type="evidence" value="ECO:0007669"/>
    <property type="project" value="InterPro"/>
</dbReference>
<dbReference type="OrthoDB" id="6718656at2759"/>
<dbReference type="PANTHER" id="PTHR43828:SF3">
    <property type="entry name" value="CHROMO DOMAIN-CONTAINING PROTEIN"/>
    <property type="match status" value="1"/>
</dbReference>
<evidence type="ECO:0000256" key="1">
    <source>
        <dbReference type="ARBA" id="ARBA00022737"/>
    </source>
</evidence>
<feature type="coiled-coil region" evidence="4">
    <location>
        <begin position="552"/>
        <end position="579"/>
    </location>
</feature>
<feature type="repeat" description="ANK" evidence="3">
    <location>
        <begin position="446"/>
        <end position="478"/>
    </location>
</feature>
<dbReference type="GeneID" id="63687371"/>
<dbReference type="OMA" id="HHIAMMA"/>
<gene>
    <name evidence="6" type="ORF">DACRYDRAFT_21245</name>
</gene>
<dbReference type="InterPro" id="IPR051642">
    <property type="entry name" value="SWI6-like"/>
</dbReference>
<dbReference type="AlphaFoldDB" id="M5GCD0"/>
<dbReference type="SMART" id="SM01252">
    <property type="entry name" value="KilA-N"/>
    <property type="match status" value="1"/>
</dbReference>
<dbReference type="HOGENOM" id="CLU_009666_1_1_1"/>
<accession>M5GCD0</accession>
<dbReference type="Gene3D" id="3.10.260.10">
    <property type="entry name" value="Transcription regulator HTH, APSES-type DNA-binding domain"/>
    <property type="match status" value="1"/>
</dbReference>
<name>M5GCD0_DACPD</name>
<dbReference type="PANTHER" id="PTHR43828">
    <property type="entry name" value="ASPARAGINASE"/>
    <property type="match status" value="1"/>
</dbReference>
<evidence type="ECO:0000256" key="4">
    <source>
        <dbReference type="SAM" id="Coils"/>
    </source>
</evidence>
<dbReference type="SUPFAM" id="SSF48403">
    <property type="entry name" value="Ankyrin repeat"/>
    <property type="match status" value="1"/>
</dbReference>
<dbReference type="SMART" id="SM00248">
    <property type="entry name" value="ANK"/>
    <property type="match status" value="2"/>
</dbReference>
<feature type="domain" description="HTH APSES-type" evidence="5">
    <location>
        <begin position="8"/>
        <end position="115"/>
    </location>
</feature>
<dbReference type="InterPro" id="IPR036770">
    <property type="entry name" value="Ankyrin_rpt-contain_sf"/>
</dbReference>
<dbReference type="SUPFAM" id="SSF54616">
    <property type="entry name" value="DNA-binding domain of Mlu1-box binding protein MBP1"/>
    <property type="match status" value="1"/>
</dbReference>
<dbReference type="PROSITE" id="PS51299">
    <property type="entry name" value="HTH_APSES"/>
    <property type="match status" value="1"/>
</dbReference>
<dbReference type="InterPro" id="IPR036887">
    <property type="entry name" value="HTH_APSES_sf"/>
</dbReference>
<dbReference type="RefSeq" id="XP_040630706.1">
    <property type="nucleotide sequence ID" value="XM_040772309.1"/>
</dbReference>
<evidence type="ECO:0000256" key="2">
    <source>
        <dbReference type="ARBA" id="ARBA00023043"/>
    </source>
</evidence>
<dbReference type="PROSITE" id="PS50088">
    <property type="entry name" value="ANK_REPEAT"/>
    <property type="match status" value="2"/>
</dbReference>
<feature type="repeat" description="ANK" evidence="3">
    <location>
        <begin position="326"/>
        <end position="358"/>
    </location>
</feature>
<dbReference type="InterPro" id="IPR003163">
    <property type="entry name" value="Tscrpt_reg_HTH_APSES-type"/>
</dbReference>
<dbReference type="GO" id="GO:0001228">
    <property type="term" value="F:DNA-binding transcription activator activity, RNA polymerase II-specific"/>
    <property type="evidence" value="ECO:0007669"/>
    <property type="project" value="UniProtKB-ARBA"/>
</dbReference>
<proteinExistence type="predicted"/>
<keyword evidence="1" id="KW-0677">Repeat</keyword>
<dbReference type="Pfam" id="PF00023">
    <property type="entry name" value="Ank"/>
    <property type="match status" value="2"/>
</dbReference>
<sequence>MDAKSIRVYSSVYSGIQVLEAIVRGIAVMKRKSDAYVNATQILKVAGVEKGKRTKILEKDITNGEHEKIQGGYGKYQGTWIPLERGRELAHQYGVGHLLAPIFDAAPATSSESFPGSQRFPAVSLSKQPARSSQTAAFPPASVVSPVPDYGIQGSTPSSLELLQKGRLPGAAISPAGLNGVFSGDSDLLFGYQSSDRAPSLKRGRETESLDNIPTHFMAYQPDVEAHAQVSNGDGPPPPKKPRTDNVNAGVLNGATALPSAMMMDYSLRPALFEDLDFSLSKAGSRAQQALVAIDNDDCPRLLSALTILQADNGPHLDGALKLDDEGHTALHWAAALARQGIVEALVRSGTDVTSRNAIGETALMRAVKSSYNYEQQTFGALLSSLEGSLMLVDDSNRTLLHHIVQLAAVKGRATAARYYLQVVFEWIARQLRGNYRDFVDVQDINGDTALNVAARIGSRALVRMLLDVGANRTIPNKLGLRAGDFGVEEDTLQPNPVEDALSSLRANKSAPLQRSSNIISGITAKMEALASEFASELDAKQSAITMNQVHLRVATRQLAEQRRQIQTWKSRCQELDQGKQRVKNVQRALAQEEGFEWTGRTEADGGAARESAGLPFSYRGAARPTPSTVGAVEISFELGTDPPIPSGDSTATLVKLRRIKTWSARVEQILSERIRRLQGAGAYKEVQCKRIVSLCTKVPVEEVERMLESLLNAVESDSDNLDMERVSGFLAKVRNGNI</sequence>
<keyword evidence="4" id="KW-0175">Coiled coil</keyword>
<reference evidence="6 7" key="1">
    <citation type="journal article" date="2012" name="Science">
        <title>The Paleozoic origin of enzymatic lignin decomposition reconstructed from 31 fungal genomes.</title>
        <authorList>
            <person name="Floudas D."/>
            <person name="Binder M."/>
            <person name="Riley R."/>
            <person name="Barry K."/>
            <person name="Blanchette R.A."/>
            <person name="Henrissat B."/>
            <person name="Martinez A.T."/>
            <person name="Otillar R."/>
            <person name="Spatafora J.W."/>
            <person name="Yadav J.S."/>
            <person name="Aerts A."/>
            <person name="Benoit I."/>
            <person name="Boyd A."/>
            <person name="Carlson A."/>
            <person name="Copeland A."/>
            <person name="Coutinho P.M."/>
            <person name="de Vries R.P."/>
            <person name="Ferreira P."/>
            <person name="Findley K."/>
            <person name="Foster B."/>
            <person name="Gaskell J."/>
            <person name="Glotzer D."/>
            <person name="Gorecki P."/>
            <person name="Heitman J."/>
            <person name="Hesse C."/>
            <person name="Hori C."/>
            <person name="Igarashi K."/>
            <person name="Jurgens J.A."/>
            <person name="Kallen N."/>
            <person name="Kersten P."/>
            <person name="Kohler A."/>
            <person name="Kuees U."/>
            <person name="Kumar T.K.A."/>
            <person name="Kuo A."/>
            <person name="LaButti K."/>
            <person name="Larrondo L.F."/>
            <person name="Lindquist E."/>
            <person name="Ling A."/>
            <person name="Lombard V."/>
            <person name="Lucas S."/>
            <person name="Lundell T."/>
            <person name="Martin R."/>
            <person name="McLaughlin D.J."/>
            <person name="Morgenstern I."/>
            <person name="Morin E."/>
            <person name="Murat C."/>
            <person name="Nagy L.G."/>
            <person name="Nolan M."/>
            <person name="Ohm R.A."/>
            <person name="Patyshakuliyeva A."/>
            <person name="Rokas A."/>
            <person name="Ruiz-Duenas F.J."/>
            <person name="Sabat G."/>
            <person name="Salamov A."/>
            <person name="Samejima M."/>
            <person name="Schmutz J."/>
            <person name="Slot J.C."/>
            <person name="St John F."/>
            <person name="Stenlid J."/>
            <person name="Sun H."/>
            <person name="Sun S."/>
            <person name="Syed K."/>
            <person name="Tsang A."/>
            <person name="Wiebenga A."/>
            <person name="Young D."/>
            <person name="Pisabarro A."/>
            <person name="Eastwood D.C."/>
            <person name="Martin F."/>
            <person name="Cullen D."/>
            <person name="Grigoriev I.V."/>
            <person name="Hibbett D.S."/>
        </authorList>
    </citation>
    <scope>NUCLEOTIDE SEQUENCE [LARGE SCALE GENOMIC DNA]</scope>
    <source>
        <strain evidence="6 7">DJM-731 SS1</strain>
    </source>
</reference>
<keyword evidence="7" id="KW-1185">Reference proteome</keyword>
<dbReference type="PROSITE" id="PS50297">
    <property type="entry name" value="ANK_REP_REGION"/>
    <property type="match status" value="2"/>
</dbReference>
<dbReference type="Gene3D" id="1.25.40.20">
    <property type="entry name" value="Ankyrin repeat-containing domain"/>
    <property type="match status" value="1"/>
</dbReference>
<evidence type="ECO:0000259" key="5">
    <source>
        <dbReference type="PROSITE" id="PS51299"/>
    </source>
</evidence>
<dbReference type="EMBL" id="JH795859">
    <property type="protein sequence ID" value="EJU03812.1"/>
    <property type="molecule type" value="Genomic_DNA"/>
</dbReference>
<dbReference type="InterPro" id="IPR002110">
    <property type="entry name" value="Ankyrin_rpt"/>
</dbReference>
<dbReference type="Pfam" id="PF04383">
    <property type="entry name" value="KilA-N"/>
    <property type="match status" value="1"/>
</dbReference>
<evidence type="ECO:0000256" key="3">
    <source>
        <dbReference type="PROSITE-ProRule" id="PRU00023"/>
    </source>
</evidence>
<organism evidence="6 7">
    <name type="scientific">Dacryopinax primogenitus (strain DJM 731)</name>
    <name type="common">Brown rot fungus</name>
    <dbReference type="NCBI Taxonomy" id="1858805"/>
    <lineage>
        <taxon>Eukaryota</taxon>
        <taxon>Fungi</taxon>
        <taxon>Dikarya</taxon>
        <taxon>Basidiomycota</taxon>
        <taxon>Agaricomycotina</taxon>
        <taxon>Dacrymycetes</taxon>
        <taxon>Dacrymycetales</taxon>
        <taxon>Dacrymycetaceae</taxon>
        <taxon>Dacryopinax</taxon>
    </lineage>
</organism>
<protein>
    <submittedName>
        <fullName evidence="6">Apses-domain-containing protein</fullName>
    </submittedName>
</protein>
<dbReference type="GO" id="GO:0033309">
    <property type="term" value="C:SBF transcription complex"/>
    <property type="evidence" value="ECO:0007669"/>
    <property type="project" value="TreeGrafter"/>
</dbReference>
<dbReference type="Proteomes" id="UP000030653">
    <property type="component" value="Unassembled WGS sequence"/>
</dbReference>
<dbReference type="STRING" id="1858805.M5GCD0"/>
<dbReference type="InterPro" id="IPR018004">
    <property type="entry name" value="KilA/APSES_HTH"/>
</dbReference>
<dbReference type="GO" id="GO:0030907">
    <property type="term" value="C:MBF transcription complex"/>
    <property type="evidence" value="ECO:0007669"/>
    <property type="project" value="TreeGrafter"/>
</dbReference>
<keyword evidence="2 3" id="KW-0040">ANK repeat</keyword>